<dbReference type="AlphaFoldDB" id="A0A378KVK8"/>
<dbReference type="InterPro" id="IPR007446">
    <property type="entry name" value="PilP"/>
</dbReference>
<proteinExistence type="predicted"/>
<sequence>MIKYKQQLHAVLLGALSLVLCACSGDNSDLMKYINDIKTRPTKPIEPIPKFAPLPIFKFPENDQRRSPFKPVVLKKNTDLYAPDQKRLKQPLEAYPLDALKFVGILEQGSVIWALIKQPDMQITRVRVGDYMGQNYGRIIVITREVIKLEETVKDTGSWEKKITTINLDTGK</sequence>
<dbReference type="PROSITE" id="PS51257">
    <property type="entry name" value="PROKAR_LIPOPROTEIN"/>
    <property type="match status" value="1"/>
</dbReference>
<evidence type="ECO:0000313" key="5">
    <source>
        <dbReference type="Proteomes" id="UP000254230"/>
    </source>
</evidence>
<gene>
    <name evidence="2" type="ORF">Lqua_1794</name>
    <name evidence="3" type="ORF">NCTC12376_02225</name>
</gene>
<keyword evidence="1" id="KW-0732">Signal</keyword>
<keyword evidence="4" id="KW-1185">Reference proteome</keyword>
<dbReference type="Pfam" id="PF04351">
    <property type="entry name" value="PilP"/>
    <property type="match status" value="1"/>
</dbReference>
<feature type="signal peptide" evidence="1">
    <location>
        <begin position="1"/>
        <end position="22"/>
    </location>
</feature>
<protein>
    <submittedName>
        <fullName evidence="3">Type IV pilus biogenesis protein PilP</fullName>
    </submittedName>
</protein>
<dbReference type="Gene3D" id="2.30.30.830">
    <property type="match status" value="1"/>
</dbReference>
<dbReference type="EMBL" id="UGOW01000001">
    <property type="protein sequence ID" value="STY18406.1"/>
    <property type="molecule type" value="Genomic_DNA"/>
</dbReference>
<dbReference type="STRING" id="45072.Lqua_1794"/>
<name>A0A378KVK8_9GAMM</name>
<reference evidence="3 5" key="2">
    <citation type="submission" date="2018-06" db="EMBL/GenBank/DDBJ databases">
        <authorList>
            <consortium name="Pathogen Informatics"/>
            <person name="Doyle S."/>
        </authorList>
    </citation>
    <scope>NUCLEOTIDE SEQUENCE [LARGE SCALE GENOMIC DNA]</scope>
    <source>
        <strain evidence="3 5">NCTC12376</strain>
    </source>
</reference>
<dbReference type="PIRSF" id="PIRSF016481">
    <property type="entry name" value="Pilus_assembly_PilP"/>
    <property type="match status" value="1"/>
</dbReference>
<evidence type="ECO:0000313" key="2">
    <source>
        <dbReference type="EMBL" id="KTD48265.1"/>
    </source>
</evidence>
<dbReference type="EMBL" id="LNYR01000022">
    <property type="protein sequence ID" value="KTD48265.1"/>
    <property type="molecule type" value="Genomic_DNA"/>
</dbReference>
<feature type="chain" id="PRO_5016904245" evidence="1">
    <location>
        <begin position="23"/>
        <end position="172"/>
    </location>
</feature>
<accession>A0A378KVK8</accession>
<dbReference type="Proteomes" id="UP000254230">
    <property type="component" value="Unassembled WGS sequence"/>
</dbReference>
<evidence type="ECO:0000313" key="3">
    <source>
        <dbReference type="EMBL" id="STY18406.1"/>
    </source>
</evidence>
<reference evidence="2 4" key="1">
    <citation type="submission" date="2015-11" db="EMBL/GenBank/DDBJ databases">
        <title>Genomic analysis of 38 Legionella species identifies large and diverse effector repertoires.</title>
        <authorList>
            <person name="Burstein D."/>
            <person name="Amaro F."/>
            <person name="Zusman T."/>
            <person name="Lifshitz Z."/>
            <person name="Cohen O."/>
            <person name="Gilbert J.A."/>
            <person name="Pupko T."/>
            <person name="Shuman H.A."/>
            <person name="Segal G."/>
        </authorList>
    </citation>
    <scope>NUCLEOTIDE SEQUENCE [LARGE SCALE GENOMIC DNA]</scope>
    <source>
        <strain evidence="2 4">ATCC 49507</strain>
    </source>
</reference>
<dbReference type="RefSeq" id="WP_058473969.1">
    <property type="nucleotide sequence ID" value="NZ_CAAAIL010000027.1"/>
</dbReference>
<organism evidence="3 5">
    <name type="scientific">Legionella quateirensis</name>
    <dbReference type="NCBI Taxonomy" id="45072"/>
    <lineage>
        <taxon>Bacteria</taxon>
        <taxon>Pseudomonadati</taxon>
        <taxon>Pseudomonadota</taxon>
        <taxon>Gammaproteobacteria</taxon>
        <taxon>Legionellales</taxon>
        <taxon>Legionellaceae</taxon>
        <taxon>Legionella</taxon>
    </lineage>
</organism>
<evidence type="ECO:0000256" key="1">
    <source>
        <dbReference type="SAM" id="SignalP"/>
    </source>
</evidence>
<dbReference type="OrthoDB" id="5296580at2"/>
<dbReference type="Proteomes" id="UP000054639">
    <property type="component" value="Unassembled WGS sequence"/>
</dbReference>
<evidence type="ECO:0000313" key="4">
    <source>
        <dbReference type="Proteomes" id="UP000054639"/>
    </source>
</evidence>